<keyword evidence="13 14" id="KW-0326">Glycosidase</keyword>
<proteinExistence type="inferred from homology"/>
<dbReference type="InterPro" id="IPR044298">
    <property type="entry name" value="MIG/MutY"/>
</dbReference>
<dbReference type="GO" id="GO:0006298">
    <property type="term" value="P:mismatch repair"/>
    <property type="evidence" value="ECO:0007669"/>
    <property type="project" value="TreeGrafter"/>
</dbReference>
<dbReference type="GO" id="GO:0051539">
    <property type="term" value="F:4 iron, 4 sulfur cluster binding"/>
    <property type="evidence" value="ECO:0007669"/>
    <property type="project" value="UniProtKB-UniRule"/>
</dbReference>
<organism evidence="16 17">
    <name type="scientific">Candidatus Pullichristensenella stercorigallinarum</name>
    <dbReference type="NCBI Taxonomy" id="2840909"/>
    <lineage>
        <taxon>Bacteria</taxon>
        <taxon>Bacillati</taxon>
        <taxon>Bacillota</taxon>
        <taxon>Clostridia</taxon>
        <taxon>Candidatus Pullichristensenella</taxon>
    </lineage>
</organism>
<dbReference type="FunFam" id="1.10.340.30:FF:000002">
    <property type="entry name" value="Adenine DNA glycosylase"/>
    <property type="match status" value="1"/>
</dbReference>
<gene>
    <name evidence="16" type="primary">mutY</name>
    <name evidence="16" type="ORF">IAA52_08710</name>
</gene>
<feature type="domain" description="HhH-GPD" evidence="15">
    <location>
        <begin position="38"/>
        <end position="185"/>
    </location>
</feature>
<comment type="function">
    <text evidence="2">Adenine glycosylase active on G-A mispairs. MutY also corrects error-prone DNA synthesis past GO lesions which are due to the oxidatively damaged form of guanine: 7,8-dihydro-8-oxoguanine (8-oxo-dGTP).</text>
</comment>
<dbReference type="InterPro" id="IPR029119">
    <property type="entry name" value="MutY_C"/>
</dbReference>
<dbReference type="Pfam" id="PF00633">
    <property type="entry name" value="HHH"/>
    <property type="match status" value="1"/>
</dbReference>
<dbReference type="GO" id="GO:0035485">
    <property type="term" value="F:adenine/guanine mispair binding"/>
    <property type="evidence" value="ECO:0007669"/>
    <property type="project" value="TreeGrafter"/>
</dbReference>
<dbReference type="Pfam" id="PF10576">
    <property type="entry name" value="EndIII_4Fe-2S"/>
    <property type="match status" value="1"/>
</dbReference>
<dbReference type="EMBL" id="DVFZ01000086">
    <property type="protein sequence ID" value="HIQ83171.1"/>
    <property type="molecule type" value="Genomic_DNA"/>
</dbReference>
<evidence type="ECO:0000256" key="9">
    <source>
        <dbReference type="ARBA" id="ARBA00022801"/>
    </source>
</evidence>
<evidence type="ECO:0000313" key="17">
    <source>
        <dbReference type="Proteomes" id="UP000824260"/>
    </source>
</evidence>
<dbReference type="AlphaFoldDB" id="A0A9D0ZMW8"/>
<protein>
    <recommendedName>
        <fullName evidence="5 14">Adenine DNA glycosylase</fullName>
        <ecNumber evidence="4 14">3.2.2.31</ecNumber>
    </recommendedName>
</protein>
<evidence type="ECO:0000259" key="15">
    <source>
        <dbReference type="SMART" id="SM00478"/>
    </source>
</evidence>
<dbReference type="GO" id="GO:0034039">
    <property type="term" value="F:8-oxo-7,8-dihydroguanine DNA N-glycosylase activity"/>
    <property type="evidence" value="ECO:0007669"/>
    <property type="project" value="TreeGrafter"/>
</dbReference>
<evidence type="ECO:0000256" key="5">
    <source>
        <dbReference type="ARBA" id="ARBA00022023"/>
    </source>
</evidence>
<evidence type="ECO:0000256" key="4">
    <source>
        <dbReference type="ARBA" id="ARBA00012045"/>
    </source>
</evidence>
<dbReference type="Proteomes" id="UP000824260">
    <property type="component" value="Unassembled WGS sequence"/>
</dbReference>
<comment type="caution">
    <text evidence="16">The sequence shown here is derived from an EMBL/GenBank/DDBJ whole genome shotgun (WGS) entry which is preliminary data.</text>
</comment>
<reference evidence="16" key="2">
    <citation type="journal article" date="2021" name="PeerJ">
        <title>Extensive microbial diversity within the chicken gut microbiome revealed by metagenomics and culture.</title>
        <authorList>
            <person name="Gilroy R."/>
            <person name="Ravi A."/>
            <person name="Getino M."/>
            <person name="Pursley I."/>
            <person name="Horton D.L."/>
            <person name="Alikhan N.F."/>
            <person name="Baker D."/>
            <person name="Gharbi K."/>
            <person name="Hall N."/>
            <person name="Watson M."/>
            <person name="Adriaenssens E.M."/>
            <person name="Foster-Nyarko E."/>
            <person name="Jarju S."/>
            <person name="Secka A."/>
            <person name="Antonio M."/>
            <person name="Oren A."/>
            <person name="Chaudhuri R.R."/>
            <person name="La Ragione R."/>
            <person name="Hildebrand F."/>
            <person name="Pallen M.J."/>
        </authorList>
    </citation>
    <scope>NUCLEOTIDE SEQUENCE</scope>
    <source>
        <strain evidence="16">ChiSjej6B24-2974</strain>
    </source>
</reference>
<dbReference type="NCBIfam" id="TIGR01084">
    <property type="entry name" value="mutY"/>
    <property type="match status" value="1"/>
</dbReference>
<dbReference type="InterPro" id="IPR005760">
    <property type="entry name" value="A/G_AdeGlyc_MutY"/>
</dbReference>
<dbReference type="GO" id="GO:0046872">
    <property type="term" value="F:metal ion binding"/>
    <property type="evidence" value="ECO:0007669"/>
    <property type="project" value="UniProtKB-UniRule"/>
</dbReference>
<dbReference type="InterPro" id="IPR015797">
    <property type="entry name" value="NUDIX_hydrolase-like_dom_sf"/>
</dbReference>
<dbReference type="GO" id="GO:0032357">
    <property type="term" value="F:oxidized purine DNA binding"/>
    <property type="evidence" value="ECO:0007669"/>
    <property type="project" value="TreeGrafter"/>
</dbReference>
<comment type="cofactor">
    <cofactor evidence="14">
        <name>[4Fe-4S] cluster</name>
        <dbReference type="ChEBI" id="CHEBI:49883"/>
    </cofactor>
    <text evidence="14">Binds 1 [4Fe-4S] cluster.</text>
</comment>
<dbReference type="EC" id="3.2.2.31" evidence="4 14"/>
<dbReference type="CDD" id="cd00056">
    <property type="entry name" value="ENDO3c"/>
    <property type="match status" value="1"/>
</dbReference>
<dbReference type="PANTHER" id="PTHR42944">
    <property type="entry name" value="ADENINE DNA GLYCOSYLASE"/>
    <property type="match status" value="1"/>
</dbReference>
<evidence type="ECO:0000256" key="10">
    <source>
        <dbReference type="ARBA" id="ARBA00023004"/>
    </source>
</evidence>
<evidence type="ECO:0000256" key="12">
    <source>
        <dbReference type="ARBA" id="ARBA00023204"/>
    </source>
</evidence>
<dbReference type="Pfam" id="PF14815">
    <property type="entry name" value="NUDIX_4"/>
    <property type="match status" value="1"/>
</dbReference>
<keyword evidence="9" id="KW-0378">Hydrolase</keyword>
<accession>A0A9D0ZMW8</accession>
<dbReference type="CDD" id="cd03431">
    <property type="entry name" value="NUDIX_DNA_Glycosylase_C-MutY"/>
    <property type="match status" value="1"/>
</dbReference>
<keyword evidence="8 14" id="KW-0227">DNA damage</keyword>
<dbReference type="SMART" id="SM00525">
    <property type="entry name" value="FES"/>
    <property type="match status" value="1"/>
</dbReference>
<dbReference type="SMART" id="SM00478">
    <property type="entry name" value="ENDO3c"/>
    <property type="match status" value="1"/>
</dbReference>
<reference evidence="16" key="1">
    <citation type="submission" date="2020-10" db="EMBL/GenBank/DDBJ databases">
        <authorList>
            <person name="Gilroy R."/>
        </authorList>
    </citation>
    <scope>NUCLEOTIDE SEQUENCE</scope>
    <source>
        <strain evidence="16">ChiSjej6B24-2974</strain>
    </source>
</reference>
<evidence type="ECO:0000256" key="8">
    <source>
        <dbReference type="ARBA" id="ARBA00022763"/>
    </source>
</evidence>
<dbReference type="InterPro" id="IPR004036">
    <property type="entry name" value="Endonuclease-III-like_CS2"/>
</dbReference>
<evidence type="ECO:0000256" key="3">
    <source>
        <dbReference type="ARBA" id="ARBA00008343"/>
    </source>
</evidence>
<dbReference type="PANTHER" id="PTHR42944:SF1">
    <property type="entry name" value="ADENINE DNA GLYCOSYLASE"/>
    <property type="match status" value="1"/>
</dbReference>
<dbReference type="SUPFAM" id="SSF55811">
    <property type="entry name" value="Nudix"/>
    <property type="match status" value="1"/>
</dbReference>
<dbReference type="Gene3D" id="1.10.340.30">
    <property type="entry name" value="Hypothetical protein, domain 2"/>
    <property type="match status" value="1"/>
</dbReference>
<evidence type="ECO:0000256" key="14">
    <source>
        <dbReference type="RuleBase" id="RU365096"/>
    </source>
</evidence>
<sequence length="339" mass="37189">MDNAAFSRALLDWYDRAKRDLPWRGTRDPYRIWLSEIMLQQTRAEAVVPRYEAFLARFPSVEALAAAGEEAVLKQWEGMGYYSRARNLRKAAIQIAQSGGVFPGSARELAKLPGVGAYTAAAVASIAFDEPVPALDGNQARVLSRVLAYDEPVDTPQRLREQALSLLDRARPGDYNQALMDLGSGVCTPRAPHCERCPVAAFCAALAGGDVESYPRLPPPVAKRAVKVTVVLAYQNGRILVRKRPAKGLLAGLWEFPNFSEGTLEDLLPGARVTGELPKAKHVFTHLVWNMRGVRAEVDSLPDGMRAVNAAELETLPFPTALRVYREIAQRELRGEAAG</sequence>
<dbReference type="InterPro" id="IPR023170">
    <property type="entry name" value="HhH_base_excis_C"/>
</dbReference>
<dbReference type="Gene3D" id="3.90.79.10">
    <property type="entry name" value="Nucleoside Triphosphate Pyrophosphohydrolase"/>
    <property type="match status" value="1"/>
</dbReference>
<dbReference type="Pfam" id="PF00730">
    <property type="entry name" value="HhH-GPD"/>
    <property type="match status" value="1"/>
</dbReference>
<dbReference type="InterPro" id="IPR003651">
    <property type="entry name" value="Endonuclease3_FeS-loop_motif"/>
</dbReference>
<name>A0A9D0ZMW8_9FIRM</name>
<evidence type="ECO:0000256" key="1">
    <source>
        <dbReference type="ARBA" id="ARBA00000843"/>
    </source>
</evidence>
<dbReference type="SUPFAM" id="SSF48150">
    <property type="entry name" value="DNA-glycosylase"/>
    <property type="match status" value="1"/>
</dbReference>
<keyword evidence="11" id="KW-0411">Iron-sulfur</keyword>
<keyword evidence="12" id="KW-0234">DNA repair</keyword>
<keyword evidence="10 14" id="KW-0408">Iron</keyword>
<dbReference type="GO" id="GO:0006284">
    <property type="term" value="P:base-excision repair"/>
    <property type="evidence" value="ECO:0007669"/>
    <property type="project" value="UniProtKB-UniRule"/>
</dbReference>
<comment type="similarity">
    <text evidence="3 14">Belongs to the Nth/MutY family.</text>
</comment>
<dbReference type="InterPro" id="IPR000445">
    <property type="entry name" value="HhH_motif"/>
</dbReference>
<dbReference type="PROSITE" id="PS01155">
    <property type="entry name" value="ENDONUCLEASE_III_2"/>
    <property type="match status" value="1"/>
</dbReference>
<dbReference type="Gene3D" id="1.10.1670.10">
    <property type="entry name" value="Helix-hairpin-Helix base-excision DNA repair enzymes (C-terminal)"/>
    <property type="match status" value="1"/>
</dbReference>
<dbReference type="InterPro" id="IPR011257">
    <property type="entry name" value="DNA_glycosylase"/>
</dbReference>
<dbReference type="InterPro" id="IPR003265">
    <property type="entry name" value="HhH-GPD_domain"/>
</dbReference>
<evidence type="ECO:0000256" key="11">
    <source>
        <dbReference type="ARBA" id="ARBA00023014"/>
    </source>
</evidence>
<keyword evidence="7" id="KW-0479">Metal-binding</keyword>
<dbReference type="GO" id="GO:0000701">
    <property type="term" value="F:purine-specific mismatch base pair DNA N-glycosylase activity"/>
    <property type="evidence" value="ECO:0007669"/>
    <property type="project" value="UniProtKB-EC"/>
</dbReference>
<comment type="catalytic activity">
    <reaction evidence="1 14">
        <text>Hydrolyzes free adenine bases from 7,8-dihydro-8-oxoguanine:adenine mismatched double-stranded DNA, leaving an apurinic site.</text>
        <dbReference type="EC" id="3.2.2.31"/>
    </reaction>
</comment>
<keyword evidence="6" id="KW-0004">4Fe-4S</keyword>
<evidence type="ECO:0000256" key="2">
    <source>
        <dbReference type="ARBA" id="ARBA00002933"/>
    </source>
</evidence>
<evidence type="ECO:0000256" key="13">
    <source>
        <dbReference type="ARBA" id="ARBA00023295"/>
    </source>
</evidence>
<evidence type="ECO:0000256" key="7">
    <source>
        <dbReference type="ARBA" id="ARBA00022723"/>
    </source>
</evidence>
<evidence type="ECO:0000313" key="16">
    <source>
        <dbReference type="EMBL" id="HIQ83171.1"/>
    </source>
</evidence>
<evidence type="ECO:0000256" key="6">
    <source>
        <dbReference type="ARBA" id="ARBA00022485"/>
    </source>
</evidence>